<evidence type="ECO:0000313" key="8">
    <source>
        <dbReference type="Proteomes" id="UP000792063"/>
    </source>
</evidence>
<keyword evidence="3 5" id="KW-1133">Transmembrane helix</keyword>
<organism evidence="7 8">
    <name type="scientific">Phytophthora kernoviae</name>
    <dbReference type="NCBI Taxonomy" id="325452"/>
    <lineage>
        <taxon>Eukaryota</taxon>
        <taxon>Sar</taxon>
        <taxon>Stramenopiles</taxon>
        <taxon>Oomycota</taxon>
        <taxon>Peronosporomycetes</taxon>
        <taxon>Peronosporales</taxon>
        <taxon>Peronosporaceae</taxon>
        <taxon>Phytophthora</taxon>
    </lineage>
</organism>
<proteinExistence type="predicted"/>
<feature type="transmembrane region" description="Helical" evidence="5">
    <location>
        <begin position="124"/>
        <end position="147"/>
    </location>
</feature>
<dbReference type="EMBL" id="JPWU03000840">
    <property type="protein sequence ID" value="KAG2506160.1"/>
    <property type="molecule type" value="Genomic_DNA"/>
</dbReference>
<feature type="transmembrane region" description="Helical" evidence="5">
    <location>
        <begin position="32"/>
        <end position="50"/>
    </location>
</feature>
<dbReference type="Pfam" id="PF00083">
    <property type="entry name" value="Sugar_tr"/>
    <property type="match status" value="1"/>
</dbReference>
<feature type="transmembrane region" description="Helical" evidence="5">
    <location>
        <begin position="56"/>
        <end position="74"/>
    </location>
</feature>
<evidence type="ECO:0008006" key="9">
    <source>
        <dbReference type="Google" id="ProtNLM"/>
    </source>
</evidence>
<dbReference type="InterPro" id="IPR005828">
    <property type="entry name" value="MFS_sugar_transport-like"/>
</dbReference>
<dbReference type="Gene3D" id="1.20.1250.20">
    <property type="entry name" value="MFS general substrate transporter like domains"/>
    <property type="match status" value="1"/>
</dbReference>
<evidence type="ECO:0000256" key="1">
    <source>
        <dbReference type="ARBA" id="ARBA00004370"/>
    </source>
</evidence>
<keyword evidence="2 5" id="KW-0812">Transmembrane</keyword>
<reference evidence="7" key="2">
    <citation type="submission" date="2020-06" db="EMBL/GenBank/DDBJ databases">
        <authorList>
            <person name="Studholme D.J."/>
        </authorList>
    </citation>
    <scope>NUCLEOTIDE SEQUENCE</scope>
    <source>
        <strain evidence="7">NZFS 3630</strain>
    </source>
</reference>
<dbReference type="GO" id="GO:0016020">
    <property type="term" value="C:membrane"/>
    <property type="evidence" value="ECO:0007669"/>
    <property type="project" value="UniProtKB-SubCell"/>
</dbReference>
<evidence type="ECO:0000256" key="5">
    <source>
        <dbReference type="SAM" id="Phobius"/>
    </source>
</evidence>
<dbReference type="EMBL" id="JPWU03001001">
    <property type="protein sequence ID" value="KAG2503540.1"/>
    <property type="molecule type" value="Genomic_DNA"/>
</dbReference>
<evidence type="ECO:0000313" key="7">
    <source>
        <dbReference type="EMBL" id="KAG2506160.1"/>
    </source>
</evidence>
<evidence type="ECO:0000313" key="6">
    <source>
        <dbReference type="EMBL" id="KAG2503540.1"/>
    </source>
</evidence>
<dbReference type="InterPro" id="IPR036259">
    <property type="entry name" value="MFS_trans_sf"/>
</dbReference>
<sequence length="201" mass="22560">MGMAGTWFLFDIVYYSQYLCVRYQPPGPQEAATARFFFMTILCLMMAIFWDDIKNQSILFIILYGLTLFFSNFGPNMSTFVLPTDMFSTPIRSTYHSISTATVKAGAAIGSFGFSIWIENESYGYSGVFYTFAAISAISIPLTCFCVHDNTKGIREMDAEFYQRLNGADDFTRESFNSLAKANSASNATPVYKQLPPTMLV</sequence>
<dbReference type="Proteomes" id="UP000792063">
    <property type="component" value="Unassembled WGS sequence"/>
</dbReference>
<dbReference type="AlphaFoldDB" id="A0A921S845"/>
<reference evidence="7" key="1">
    <citation type="journal article" date="2015" name="Genom Data">
        <title>Genome sequences of six Phytophthora species associated with forests in New Zealand.</title>
        <authorList>
            <person name="Studholme D.J."/>
            <person name="McDougal R.L."/>
            <person name="Sambles C."/>
            <person name="Hansen E."/>
            <person name="Hardy G."/>
            <person name="Grant M."/>
            <person name="Ganley R.J."/>
            <person name="Williams N.M."/>
        </authorList>
    </citation>
    <scope>NUCLEOTIDE SEQUENCE</scope>
    <source>
        <strain evidence="7">NZFS 3630</strain>
    </source>
</reference>
<name>A0A921S845_9STRA</name>
<keyword evidence="4 5" id="KW-0472">Membrane</keyword>
<gene>
    <name evidence="7" type="ORF">JM18_009436</name>
    <name evidence="6" type="ORF">JM18_009634</name>
</gene>
<dbReference type="SUPFAM" id="SSF103473">
    <property type="entry name" value="MFS general substrate transporter"/>
    <property type="match status" value="1"/>
</dbReference>
<protein>
    <recommendedName>
        <fullName evidence="9">Major facilitator superfamily (MFS) profile domain-containing protein</fullName>
    </recommendedName>
</protein>
<evidence type="ECO:0000256" key="3">
    <source>
        <dbReference type="ARBA" id="ARBA00022989"/>
    </source>
</evidence>
<comment type="subcellular location">
    <subcellularLocation>
        <location evidence="1">Membrane</location>
    </subcellularLocation>
</comment>
<evidence type="ECO:0000256" key="2">
    <source>
        <dbReference type="ARBA" id="ARBA00022692"/>
    </source>
</evidence>
<comment type="caution">
    <text evidence="7">The sequence shown here is derived from an EMBL/GenBank/DDBJ whole genome shotgun (WGS) entry which is preliminary data.</text>
</comment>
<accession>A0A921S845</accession>
<dbReference type="GO" id="GO:0022857">
    <property type="term" value="F:transmembrane transporter activity"/>
    <property type="evidence" value="ECO:0007669"/>
    <property type="project" value="InterPro"/>
</dbReference>
<evidence type="ECO:0000256" key="4">
    <source>
        <dbReference type="ARBA" id="ARBA00023136"/>
    </source>
</evidence>